<keyword evidence="8 13" id="KW-0547">Nucleotide-binding</keyword>
<keyword evidence="14" id="KW-0175">Coiled coil</keyword>
<keyword evidence="16" id="KW-1185">Reference proteome</keyword>
<dbReference type="EMBL" id="JAZDRP010000002">
    <property type="protein sequence ID" value="MEE2525350.1"/>
    <property type="molecule type" value="Genomic_DNA"/>
</dbReference>
<protein>
    <recommendedName>
        <fullName evidence="4 13">Tetraacyldisaccharide 4'-kinase</fullName>
        <ecNumber evidence="3 13">2.7.1.130</ecNumber>
    </recommendedName>
    <alternativeName>
        <fullName evidence="12 13">Lipid A 4'-kinase</fullName>
    </alternativeName>
</protein>
<keyword evidence="9 13" id="KW-0418">Kinase</keyword>
<evidence type="ECO:0000256" key="14">
    <source>
        <dbReference type="SAM" id="Coils"/>
    </source>
</evidence>
<evidence type="ECO:0000313" key="16">
    <source>
        <dbReference type="Proteomes" id="UP001354971"/>
    </source>
</evidence>
<dbReference type="NCBIfam" id="TIGR00682">
    <property type="entry name" value="lpxK"/>
    <property type="match status" value="1"/>
</dbReference>
<organism evidence="15 16">
    <name type="scientific">Hyphobacterium lacteum</name>
    <dbReference type="NCBI Taxonomy" id="3116575"/>
    <lineage>
        <taxon>Bacteria</taxon>
        <taxon>Pseudomonadati</taxon>
        <taxon>Pseudomonadota</taxon>
        <taxon>Alphaproteobacteria</taxon>
        <taxon>Maricaulales</taxon>
        <taxon>Maricaulaceae</taxon>
        <taxon>Hyphobacterium</taxon>
    </lineage>
</organism>
<dbReference type="RefSeq" id="WP_330198013.1">
    <property type="nucleotide sequence ID" value="NZ_JAZDRP010000002.1"/>
</dbReference>
<feature type="binding site" evidence="13">
    <location>
        <begin position="57"/>
        <end position="64"/>
    </location>
    <ligand>
        <name>ATP</name>
        <dbReference type="ChEBI" id="CHEBI:30616"/>
    </ligand>
</feature>
<evidence type="ECO:0000256" key="5">
    <source>
        <dbReference type="ARBA" id="ARBA00022516"/>
    </source>
</evidence>
<evidence type="ECO:0000256" key="6">
    <source>
        <dbReference type="ARBA" id="ARBA00022556"/>
    </source>
</evidence>
<keyword evidence="7 13" id="KW-0808">Transferase</keyword>
<dbReference type="EC" id="2.7.1.130" evidence="3 13"/>
<dbReference type="HAMAP" id="MF_00409">
    <property type="entry name" value="LpxK"/>
    <property type="match status" value="1"/>
</dbReference>
<evidence type="ECO:0000256" key="9">
    <source>
        <dbReference type="ARBA" id="ARBA00022777"/>
    </source>
</evidence>
<proteinExistence type="inferred from homology"/>
<keyword evidence="10 13" id="KW-0067">ATP-binding</keyword>
<evidence type="ECO:0000256" key="1">
    <source>
        <dbReference type="ARBA" id="ARBA00002274"/>
    </source>
</evidence>
<dbReference type="Pfam" id="PF02606">
    <property type="entry name" value="LpxK"/>
    <property type="match status" value="1"/>
</dbReference>
<reference evidence="15 16" key="1">
    <citation type="submission" date="2024-01" db="EMBL/GenBank/DDBJ databases">
        <title>Hyphobacterium bacterium isolated from marine sediment.</title>
        <authorList>
            <person name="Zhao S."/>
        </authorList>
    </citation>
    <scope>NUCLEOTIDE SEQUENCE [LARGE SCALE GENOMIC DNA]</scope>
    <source>
        <strain evidence="16">HN65</strain>
    </source>
</reference>
<evidence type="ECO:0000256" key="13">
    <source>
        <dbReference type="HAMAP-Rule" id="MF_00409"/>
    </source>
</evidence>
<comment type="catalytic activity">
    <reaction evidence="13">
        <text>a lipid A disaccharide + ATP = a lipid IVA + ADP + H(+)</text>
        <dbReference type="Rhea" id="RHEA:67840"/>
        <dbReference type="ChEBI" id="CHEBI:15378"/>
        <dbReference type="ChEBI" id="CHEBI:30616"/>
        <dbReference type="ChEBI" id="CHEBI:176343"/>
        <dbReference type="ChEBI" id="CHEBI:176425"/>
        <dbReference type="ChEBI" id="CHEBI:456216"/>
        <dbReference type="EC" id="2.7.1.130"/>
    </reaction>
</comment>
<dbReference type="InterPro" id="IPR003758">
    <property type="entry name" value="LpxK"/>
</dbReference>
<comment type="pathway">
    <text evidence="2 13">Glycolipid biosynthesis; lipid IV(A) biosynthesis; lipid IV(A) from (3R)-3-hydroxytetradecanoyl-[acyl-carrier-protein] and UDP-N-acetyl-alpha-D-glucosamine: step 6/6.</text>
</comment>
<keyword evidence="5 13" id="KW-0444">Lipid biosynthesis</keyword>
<evidence type="ECO:0000256" key="2">
    <source>
        <dbReference type="ARBA" id="ARBA00004870"/>
    </source>
</evidence>
<evidence type="ECO:0000256" key="4">
    <source>
        <dbReference type="ARBA" id="ARBA00016436"/>
    </source>
</evidence>
<accession>A0ABU7LN54</accession>
<keyword evidence="11 13" id="KW-0443">Lipid metabolism</keyword>
<dbReference type="PANTHER" id="PTHR42724">
    <property type="entry name" value="TETRAACYLDISACCHARIDE 4'-KINASE"/>
    <property type="match status" value="1"/>
</dbReference>
<evidence type="ECO:0000256" key="10">
    <source>
        <dbReference type="ARBA" id="ARBA00022840"/>
    </source>
</evidence>
<evidence type="ECO:0000256" key="12">
    <source>
        <dbReference type="ARBA" id="ARBA00029757"/>
    </source>
</evidence>
<comment type="similarity">
    <text evidence="13">Belongs to the LpxK family.</text>
</comment>
<evidence type="ECO:0000256" key="11">
    <source>
        <dbReference type="ARBA" id="ARBA00023098"/>
    </source>
</evidence>
<gene>
    <name evidence="13 15" type="primary">lpxK</name>
    <name evidence="15" type="ORF">V0U79_03155</name>
</gene>
<dbReference type="InterPro" id="IPR027417">
    <property type="entry name" value="P-loop_NTPase"/>
</dbReference>
<comment type="caution">
    <text evidence="15">The sequence shown here is derived from an EMBL/GenBank/DDBJ whole genome shotgun (WGS) entry which is preliminary data.</text>
</comment>
<dbReference type="PANTHER" id="PTHR42724:SF1">
    <property type="entry name" value="TETRAACYLDISACCHARIDE 4'-KINASE, MITOCHONDRIAL-RELATED"/>
    <property type="match status" value="1"/>
</dbReference>
<keyword evidence="6 13" id="KW-0441">Lipid A biosynthesis</keyword>
<evidence type="ECO:0000313" key="15">
    <source>
        <dbReference type="EMBL" id="MEE2525350.1"/>
    </source>
</evidence>
<dbReference type="GO" id="GO:0009029">
    <property type="term" value="F:lipid-A 4'-kinase activity"/>
    <property type="evidence" value="ECO:0007669"/>
    <property type="project" value="UniProtKB-EC"/>
</dbReference>
<dbReference type="SUPFAM" id="SSF52540">
    <property type="entry name" value="P-loop containing nucleoside triphosphate hydrolases"/>
    <property type="match status" value="1"/>
</dbReference>
<sequence>MKPPQFWYGEPASLMDHLTAFASRALSPIYAAMGARRIAKAQPAFAEPAVICVGNLTLGGTGKTPVTIAILKEALSRDINAQALSRGYGGKLAGPVCVDTTRHFARDVGDEPLLIASAAPVWVSRDRVGGAHAAQLHEADLIIMDDGHQNPDLHKDVSVVVIDAAAGWGNGRVFPAGPLREPVDRGLQRADAVVLMVPEPDFEPDYAGLGLADIQIPVLRAWLKPTAPAPDGPVVAFAGIGRPEKFFNALTAAGARLAETYSFPDHHEFTRAELDQLRQEAARHSASLVTTEKDFVRIPATGRDGVLAWPVRAVFAEPARLTALVQQALDAAAERR</sequence>
<feature type="coiled-coil region" evidence="14">
    <location>
        <begin position="267"/>
        <end position="294"/>
    </location>
</feature>
<evidence type="ECO:0000256" key="8">
    <source>
        <dbReference type="ARBA" id="ARBA00022741"/>
    </source>
</evidence>
<evidence type="ECO:0000256" key="3">
    <source>
        <dbReference type="ARBA" id="ARBA00012071"/>
    </source>
</evidence>
<dbReference type="Proteomes" id="UP001354971">
    <property type="component" value="Unassembled WGS sequence"/>
</dbReference>
<evidence type="ECO:0000256" key="7">
    <source>
        <dbReference type="ARBA" id="ARBA00022679"/>
    </source>
</evidence>
<name>A0ABU7LN54_9PROT</name>
<comment type="function">
    <text evidence="1 13">Transfers the gamma-phosphate of ATP to the 4'-position of a tetraacyldisaccharide 1-phosphate intermediate (termed DS-1-P) to form tetraacyldisaccharide 1,4'-bis-phosphate (lipid IVA).</text>
</comment>